<keyword evidence="7" id="KW-1185">Reference proteome</keyword>
<dbReference type="SUPFAM" id="SSF52540">
    <property type="entry name" value="P-loop containing nucleoside triphosphate hydrolases"/>
    <property type="match status" value="2"/>
</dbReference>
<dbReference type="NCBIfam" id="NF008453">
    <property type="entry name" value="PRK11308.1"/>
    <property type="match status" value="2"/>
</dbReference>
<comment type="caution">
    <text evidence="6">The sequence shown here is derived from an EMBL/GenBank/DDBJ whole genome shotgun (WGS) entry which is preliminary data.</text>
</comment>
<dbReference type="PANTHER" id="PTHR43776">
    <property type="entry name" value="TRANSPORT ATP-BINDING PROTEIN"/>
    <property type="match status" value="1"/>
</dbReference>
<dbReference type="PANTHER" id="PTHR43776:SF7">
    <property type="entry name" value="D,D-DIPEPTIDE TRANSPORT ATP-BINDING PROTEIN DDPF-RELATED"/>
    <property type="match status" value="1"/>
</dbReference>
<reference evidence="6 7" key="1">
    <citation type="submission" date="2019-09" db="EMBL/GenBank/DDBJ databases">
        <title>Phylogeny of genus Pseudoclavibacter and closely related genus.</title>
        <authorList>
            <person name="Li Y."/>
        </authorList>
    </citation>
    <scope>NUCLEOTIDE SEQUENCE [LARGE SCALE GENOMIC DNA]</scope>
    <source>
        <strain evidence="6 7">DSM 23821</strain>
    </source>
</reference>
<dbReference type="InterPro" id="IPR013563">
    <property type="entry name" value="Oligopep_ABC_C"/>
</dbReference>
<gene>
    <name evidence="6" type="ORF">F8O01_05665</name>
</gene>
<feature type="domain" description="ABC transporter" evidence="5">
    <location>
        <begin position="285"/>
        <end position="534"/>
    </location>
</feature>
<dbReference type="InterPro" id="IPR027417">
    <property type="entry name" value="P-loop_NTPase"/>
</dbReference>
<feature type="domain" description="ABC transporter" evidence="5">
    <location>
        <begin position="4"/>
        <end position="254"/>
    </location>
</feature>
<protein>
    <submittedName>
        <fullName evidence="6">ABC transporter ATP-binding protein</fullName>
    </submittedName>
</protein>
<dbReference type="CDD" id="cd03257">
    <property type="entry name" value="ABC_NikE_OppD_transporters"/>
    <property type="match status" value="2"/>
</dbReference>
<dbReference type="Proteomes" id="UP000467240">
    <property type="component" value="Unassembled WGS sequence"/>
</dbReference>
<evidence type="ECO:0000256" key="3">
    <source>
        <dbReference type="ARBA" id="ARBA00022741"/>
    </source>
</evidence>
<name>A0A7J5C162_9MICO</name>
<dbReference type="OrthoDB" id="4008250at2"/>
<keyword evidence="3" id="KW-0547">Nucleotide-binding</keyword>
<evidence type="ECO:0000313" key="6">
    <source>
        <dbReference type="EMBL" id="KAB1659540.1"/>
    </source>
</evidence>
<keyword evidence="4 6" id="KW-0067">ATP-binding</keyword>
<dbReference type="InterPro" id="IPR003439">
    <property type="entry name" value="ABC_transporter-like_ATP-bd"/>
</dbReference>
<dbReference type="PROSITE" id="PS50893">
    <property type="entry name" value="ABC_TRANSPORTER_2"/>
    <property type="match status" value="2"/>
</dbReference>
<accession>A0A7J5C162</accession>
<dbReference type="Pfam" id="PF00005">
    <property type="entry name" value="ABC_tran"/>
    <property type="match status" value="2"/>
</dbReference>
<comment type="similarity">
    <text evidence="1">Belongs to the ABC transporter superfamily.</text>
</comment>
<dbReference type="PROSITE" id="PS00211">
    <property type="entry name" value="ABC_TRANSPORTER_1"/>
    <property type="match status" value="2"/>
</dbReference>
<evidence type="ECO:0000256" key="2">
    <source>
        <dbReference type="ARBA" id="ARBA00022448"/>
    </source>
</evidence>
<evidence type="ECO:0000313" key="7">
    <source>
        <dbReference type="Proteomes" id="UP000467240"/>
    </source>
</evidence>
<dbReference type="InterPro" id="IPR003593">
    <property type="entry name" value="AAA+_ATPase"/>
</dbReference>
<evidence type="ECO:0000256" key="1">
    <source>
        <dbReference type="ARBA" id="ARBA00005417"/>
    </source>
</evidence>
<keyword evidence="2" id="KW-0813">Transport</keyword>
<dbReference type="SMART" id="SM00382">
    <property type="entry name" value="AAA"/>
    <property type="match status" value="2"/>
</dbReference>
<dbReference type="EMBL" id="WBJZ01000006">
    <property type="protein sequence ID" value="KAB1659540.1"/>
    <property type="molecule type" value="Genomic_DNA"/>
</dbReference>
<dbReference type="Gene3D" id="3.40.50.300">
    <property type="entry name" value="P-loop containing nucleotide triphosphate hydrolases"/>
    <property type="match status" value="2"/>
</dbReference>
<proteinExistence type="inferred from homology"/>
<dbReference type="GO" id="GO:0055085">
    <property type="term" value="P:transmembrane transport"/>
    <property type="evidence" value="ECO:0007669"/>
    <property type="project" value="UniProtKB-ARBA"/>
</dbReference>
<dbReference type="InterPro" id="IPR050319">
    <property type="entry name" value="ABC_transp_ATP-bind"/>
</dbReference>
<dbReference type="Pfam" id="PF08352">
    <property type="entry name" value="oligo_HPY"/>
    <property type="match status" value="2"/>
</dbReference>
<dbReference type="GO" id="GO:0016887">
    <property type="term" value="F:ATP hydrolysis activity"/>
    <property type="evidence" value="ECO:0007669"/>
    <property type="project" value="InterPro"/>
</dbReference>
<organism evidence="6 7">
    <name type="scientific">Pseudoclavibacter chungangensis</name>
    <dbReference type="NCBI Taxonomy" id="587635"/>
    <lineage>
        <taxon>Bacteria</taxon>
        <taxon>Bacillati</taxon>
        <taxon>Actinomycetota</taxon>
        <taxon>Actinomycetes</taxon>
        <taxon>Micrococcales</taxon>
        <taxon>Microbacteriaceae</taxon>
        <taxon>Pseudoclavibacter</taxon>
    </lineage>
</organism>
<dbReference type="GO" id="GO:0005524">
    <property type="term" value="F:ATP binding"/>
    <property type="evidence" value="ECO:0007669"/>
    <property type="project" value="UniProtKB-KW"/>
</dbReference>
<dbReference type="InterPro" id="IPR017871">
    <property type="entry name" value="ABC_transporter-like_CS"/>
</dbReference>
<dbReference type="GO" id="GO:0015833">
    <property type="term" value="P:peptide transport"/>
    <property type="evidence" value="ECO:0007669"/>
    <property type="project" value="InterPro"/>
</dbReference>
<dbReference type="AlphaFoldDB" id="A0A7J5C162"/>
<evidence type="ECO:0000259" key="5">
    <source>
        <dbReference type="PROSITE" id="PS50893"/>
    </source>
</evidence>
<evidence type="ECO:0000256" key="4">
    <source>
        <dbReference type="ARBA" id="ARBA00022840"/>
    </source>
</evidence>
<sequence>MLSVQGLSVTYLKGGTQIHAVDDVSFELGRGERLAIIGESGSGKSTITQALLGVLPNNAVLRADGGELDGVGIFGDLTERQWNELRRGRIAYVPQDPNVALDPVVRIGAQIEEAIRWNEPHVETLARAARAAELLDAVGIDDVDRVARAYPHQVSGGQRQRVLIAIALVGDPEVIVADEPTSGLDVAVQKRVLDLLDEIVERSRVAIVLITHDLAVAAGRSDRILVLEGGRIVEQGPSDEIVTAPEAAYTRRLLDSVPVLRTEKLAPTPGLPAATVARDDGSPLVVVDDLHKTYVTRDGRRGKTVTHATRGVSLTIDRGTTYGLVGESGSGKSTIARIVAGIDRPDAGAVTISGGSLTAGRRSERRTVARRVQYVFQNPYGSLDPRQTIREIIAEPIEGRGEPVRGATADARIREVVDAVGLPADTVGRRPTELSGGQRQRVAIARGIVTRPELLVLDEPVSALDVSVQAQILQLLIDLQHEFGTSYLFISHDLAVVSELSDRIGVLHAGELVDEGSAADVLGNPTSEYTRTLLDSIPDPLPA</sequence>
<dbReference type="NCBIfam" id="NF007739">
    <property type="entry name" value="PRK10419.1"/>
    <property type="match status" value="2"/>
</dbReference>